<organism evidence="1 2">
    <name type="scientific">Nelumbo nucifera</name>
    <name type="common">Sacred lotus</name>
    <dbReference type="NCBI Taxonomy" id="4432"/>
    <lineage>
        <taxon>Eukaryota</taxon>
        <taxon>Viridiplantae</taxon>
        <taxon>Streptophyta</taxon>
        <taxon>Embryophyta</taxon>
        <taxon>Tracheophyta</taxon>
        <taxon>Spermatophyta</taxon>
        <taxon>Magnoliopsida</taxon>
        <taxon>Proteales</taxon>
        <taxon>Nelumbonaceae</taxon>
        <taxon>Nelumbo</taxon>
    </lineage>
</organism>
<dbReference type="PANTHER" id="PTHR46142:SF3">
    <property type="entry name" value="F18B13.24 PROTEIN"/>
    <property type="match status" value="1"/>
</dbReference>
<sequence>MVLASIFCNRRTQKACRGNQRLIPKIIIFLSRNPGACSVAAEVLDNPSIMVESELRKALKIRLLVQCESMVAVEVKLKEIGIEYVQRTVKEGGIYVDQLFFHDPDGFMVELCNCENLPVVDLNGEPIGGVCSRRIFKHQQLIAQQQKQQPPPSPPQMVQCTPAIPVNEDFLSCA</sequence>
<comment type="caution">
    <text evidence="1">The sequence shown here is derived from an EMBL/GenBank/DDBJ whole genome shotgun (WGS) entry which is preliminary data.</text>
</comment>
<evidence type="ECO:0000313" key="2">
    <source>
        <dbReference type="Proteomes" id="UP000607653"/>
    </source>
</evidence>
<dbReference type="EMBL" id="DUZY01000002">
    <property type="protein sequence ID" value="DAD27133.1"/>
    <property type="molecule type" value="Genomic_DNA"/>
</dbReference>
<keyword evidence="2" id="KW-1185">Reference proteome</keyword>
<evidence type="ECO:0008006" key="3">
    <source>
        <dbReference type="Google" id="ProtNLM"/>
    </source>
</evidence>
<dbReference type="AlphaFoldDB" id="A0A822Y542"/>
<proteinExistence type="predicted"/>
<dbReference type="InterPro" id="IPR029068">
    <property type="entry name" value="Glyas_Bleomycin-R_OHBP_Dase"/>
</dbReference>
<protein>
    <recommendedName>
        <fullName evidence="3">Metallothiol transferase FosB-like</fullName>
    </recommendedName>
</protein>
<accession>A0A822Y542</accession>
<reference evidence="1 2" key="1">
    <citation type="journal article" date="2020" name="Mol. Biol. Evol.">
        <title>Distinct Expression and Methylation Patterns for Genes with Different Fates following a Single Whole-Genome Duplication in Flowering Plants.</title>
        <authorList>
            <person name="Shi T."/>
            <person name="Rahmani R.S."/>
            <person name="Gugger P.F."/>
            <person name="Wang M."/>
            <person name="Li H."/>
            <person name="Zhang Y."/>
            <person name="Li Z."/>
            <person name="Wang Q."/>
            <person name="Van de Peer Y."/>
            <person name="Marchal K."/>
            <person name="Chen J."/>
        </authorList>
    </citation>
    <scope>NUCLEOTIDE SEQUENCE [LARGE SCALE GENOMIC DNA]</scope>
    <source>
        <tissue evidence="1">Leaf</tissue>
    </source>
</reference>
<dbReference type="Proteomes" id="UP000607653">
    <property type="component" value="Unassembled WGS sequence"/>
</dbReference>
<evidence type="ECO:0000313" key="1">
    <source>
        <dbReference type="EMBL" id="DAD27133.1"/>
    </source>
</evidence>
<dbReference type="PANTHER" id="PTHR46142">
    <property type="match status" value="1"/>
</dbReference>
<dbReference type="SUPFAM" id="SSF54593">
    <property type="entry name" value="Glyoxalase/Bleomycin resistance protein/Dihydroxybiphenyl dioxygenase"/>
    <property type="match status" value="1"/>
</dbReference>
<gene>
    <name evidence="1" type="ORF">HUJ06_028601</name>
</gene>
<dbReference type="Gene3D" id="3.10.180.10">
    <property type="entry name" value="2,3-Dihydroxybiphenyl 1,2-Dioxygenase, domain 1"/>
    <property type="match status" value="1"/>
</dbReference>
<name>A0A822Y542_NELNU</name>